<keyword evidence="2" id="KW-1185">Reference proteome</keyword>
<accession>A0ACC0FHR3</accession>
<proteinExistence type="predicted"/>
<reference evidence="1 2" key="1">
    <citation type="journal article" date="2022" name="Plant J.">
        <title>Chromosome-level genome of Camellia lanceoleosa provides a valuable resource for understanding genome evolution and self-incompatibility.</title>
        <authorList>
            <person name="Gong W."/>
            <person name="Xiao S."/>
            <person name="Wang L."/>
            <person name="Liao Z."/>
            <person name="Chang Y."/>
            <person name="Mo W."/>
            <person name="Hu G."/>
            <person name="Li W."/>
            <person name="Zhao G."/>
            <person name="Zhu H."/>
            <person name="Hu X."/>
            <person name="Ji K."/>
            <person name="Xiang X."/>
            <person name="Song Q."/>
            <person name="Yuan D."/>
            <person name="Jin S."/>
            <person name="Zhang L."/>
        </authorList>
    </citation>
    <scope>NUCLEOTIDE SEQUENCE [LARGE SCALE GENOMIC DNA]</scope>
    <source>
        <strain evidence="1">SQ_2022a</strain>
    </source>
</reference>
<name>A0ACC0FHR3_9ERIC</name>
<dbReference type="Proteomes" id="UP001060215">
    <property type="component" value="Chromosome 15"/>
</dbReference>
<organism evidence="1 2">
    <name type="scientific">Camellia lanceoleosa</name>
    <dbReference type="NCBI Taxonomy" id="1840588"/>
    <lineage>
        <taxon>Eukaryota</taxon>
        <taxon>Viridiplantae</taxon>
        <taxon>Streptophyta</taxon>
        <taxon>Embryophyta</taxon>
        <taxon>Tracheophyta</taxon>
        <taxon>Spermatophyta</taxon>
        <taxon>Magnoliopsida</taxon>
        <taxon>eudicotyledons</taxon>
        <taxon>Gunneridae</taxon>
        <taxon>Pentapetalae</taxon>
        <taxon>asterids</taxon>
        <taxon>Ericales</taxon>
        <taxon>Theaceae</taxon>
        <taxon>Camellia</taxon>
    </lineage>
</organism>
<protein>
    <submittedName>
        <fullName evidence="1">Uncharacterized protein</fullName>
    </submittedName>
</protein>
<dbReference type="EMBL" id="CM045772">
    <property type="protein sequence ID" value="KAI7986946.1"/>
    <property type="molecule type" value="Genomic_DNA"/>
</dbReference>
<sequence length="99" mass="10384">MRITPLTSDADGEMLFAGSSEGRIQHLAAAAAMGRAHHHIAQRDGPRSRSVHGRPQFVVLSSHPNTPPAYLAPVRGESEPATITVASPSVPLASGDEPQ</sequence>
<evidence type="ECO:0000313" key="1">
    <source>
        <dbReference type="EMBL" id="KAI7986946.1"/>
    </source>
</evidence>
<comment type="caution">
    <text evidence="1">The sequence shown here is derived from an EMBL/GenBank/DDBJ whole genome shotgun (WGS) entry which is preliminary data.</text>
</comment>
<gene>
    <name evidence="1" type="ORF">LOK49_LG14G01233</name>
</gene>
<evidence type="ECO:0000313" key="2">
    <source>
        <dbReference type="Proteomes" id="UP001060215"/>
    </source>
</evidence>